<evidence type="ECO:0000313" key="3">
    <source>
        <dbReference type="Proteomes" id="UP001497522"/>
    </source>
</evidence>
<feature type="compositionally biased region" description="Polar residues" evidence="1">
    <location>
        <begin position="11"/>
        <end position="20"/>
    </location>
</feature>
<dbReference type="Proteomes" id="UP001497522">
    <property type="component" value="Chromosome 14"/>
</dbReference>
<accession>A0ABP1AQ08</accession>
<protein>
    <recommendedName>
        <fullName evidence="4">Ribosomal protein L32</fullName>
    </recommendedName>
</protein>
<organism evidence="2 3">
    <name type="scientific">Sphagnum jensenii</name>
    <dbReference type="NCBI Taxonomy" id="128206"/>
    <lineage>
        <taxon>Eukaryota</taxon>
        <taxon>Viridiplantae</taxon>
        <taxon>Streptophyta</taxon>
        <taxon>Embryophyta</taxon>
        <taxon>Bryophyta</taxon>
        <taxon>Sphagnophytina</taxon>
        <taxon>Sphagnopsida</taxon>
        <taxon>Sphagnales</taxon>
        <taxon>Sphagnaceae</taxon>
        <taxon>Sphagnum</taxon>
    </lineage>
</organism>
<dbReference type="EMBL" id="OZ023715">
    <property type="protein sequence ID" value="CAK9864482.1"/>
    <property type="molecule type" value="Genomic_DNA"/>
</dbReference>
<gene>
    <name evidence="2" type="ORF">CSSPJE1EN2_LOCUS7477</name>
</gene>
<evidence type="ECO:0008006" key="4">
    <source>
        <dbReference type="Google" id="ProtNLM"/>
    </source>
</evidence>
<feature type="region of interest" description="Disordered" evidence="1">
    <location>
        <begin position="1"/>
        <end position="28"/>
    </location>
</feature>
<evidence type="ECO:0000256" key="1">
    <source>
        <dbReference type="SAM" id="MobiDB-lite"/>
    </source>
</evidence>
<keyword evidence="3" id="KW-1185">Reference proteome</keyword>
<evidence type="ECO:0000313" key="2">
    <source>
        <dbReference type="EMBL" id="CAK9864482.1"/>
    </source>
</evidence>
<reference evidence="2" key="1">
    <citation type="submission" date="2024-03" db="EMBL/GenBank/DDBJ databases">
        <authorList>
            <consortium name="ELIXIR-Norway"/>
            <consortium name="Elixir Norway"/>
        </authorList>
    </citation>
    <scope>NUCLEOTIDE SEQUENCE</scope>
</reference>
<proteinExistence type="predicted"/>
<name>A0ABP1AQ08_9BRYO</name>
<sequence>MRSSGLAFKAKTTSSQTPAEFSTRDHNEKRRFSNAKFFSIFSVAQVRNRNGESSSRKRLDYPRASSEMGSCEVKSVVKKQC</sequence>